<organism evidence="1 2">
    <name type="scientific">Rhinolophus ferrumequinum</name>
    <name type="common">Greater horseshoe bat</name>
    <dbReference type="NCBI Taxonomy" id="59479"/>
    <lineage>
        <taxon>Eukaryota</taxon>
        <taxon>Metazoa</taxon>
        <taxon>Chordata</taxon>
        <taxon>Craniata</taxon>
        <taxon>Vertebrata</taxon>
        <taxon>Euteleostomi</taxon>
        <taxon>Mammalia</taxon>
        <taxon>Eutheria</taxon>
        <taxon>Laurasiatheria</taxon>
        <taxon>Chiroptera</taxon>
        <taxon>Yinpterochiroptera</taxon>
        <taxon>Rhinolophoidea</taxon>
        <taxon>Rhinolophidae</taxon>
        <taxon>Rhinolophinae</taxon>
        <taxon>Rhinolophus</taxon>
    </lineage>
</organism>
<accession>A0A7J7RJG4</accession>
<protein>
    <submittedName>
        <fullName evidence="1">Uncharacterized protein</fullName>
    </submittedName>
</protein>
<sequence>MLRGHPKPLLQFPSPASRHRSDLGAAWSLSLRPVATVPVQPSQALPLSSAVSWLPELALSLNLSCIVLLQILPWLLVACIPAGKPCLGHKTCSHSPQPSWSRPTPNGSWVFQDTWVSYSLTPHVPSDWNTLLLPA</sequence>
<comment type="caution">
    <text evidence="1">The sequence shown here is derived from an EMBL/GenBank/DDBJ whole genome shotgun (WGS) entry which is preliminary data.</text>
</comment>
<name>A0A7J7RJG4_RHIFE</name>
<proteinExistence type="predicted"/>
<evidence type="ECO:0000313" key="1">
    <source>
        <dbReference type="EMBL" id="KAF6276115.1"/>
    </source>
</evidence>
<dbReference type="AlphaFoldDB" id="A0A7J7RJG4"/>
<evidence type="ECO:0000313" key="2">
    <source>
        <dbReference type="Proteomes" id="UP000585614"/>
    </source>
</evidence>
<dbReference type="EMBL" id="JACAGC010000026">
    <property type="protein sequence ID" value="KAF6276115.1"/>
    <property type="molecule type" value="Genomic_DNA"/>
</dbReference>
<dbReference type="Proteomes" id="UP000585614">
    <property type="component" value="Unassembled WGS sequence"/>
</dbReference>
<gene>
    <name evidence="1" type="ORF">mRhiFer1_009461</name>
</gene>
<reference evidence="1 2" key="1">
    <citation type="journal article" date="2020" name="Nature">
        <title>Six reference-quality genomes reveal evolution of bat adaptations.</title>
        <authorList>
            <person name="Jebb D."/>
            <person name="Huang Z."/>
            <person name="Pippel M."/>
            <person name="Hughes G.M."/>
            <person name="Lavrichenko K."/>
            <person name="Devanna P."/>
            <person name="Winkler S."/>
            <person name="Jermiin L.S."/>
            <person name="Skirmuntt E.C."/>
            <person name="Katzourakis A."/>
            <person name="Burkitt-Gray L."/>
            <person name="Ray D.A."/>
            <person name="Sullivan K.A.M."/>
            <person name="Roscito J.G."/>
            <person name="Kirilenko B.M."/>
            <person name="Davalos L.M."/>
            <person name="Corthals A.P."/>
            <person name="Power M.L."/>
            <person name="Jones G."/>
            <person name="Ransome R.D."/>
            <person name="Dechmann D.K.N."/>
            <person name="Locatelli A.G."/>
            <person name="Puechmaille S.J."/>
            <person name="Fedrigo O."/>
            <person name="Jarvis E.D."/>
            <person name="Hiller M."/>
            <person name="Vernes S.C."/>
            <person name="Myers E.W."/>
            <person name="Teeling E.C."/>
        </authorList>
    </citation>
    <scope>NUCLEOTIDE SEQUENCE [LARGE SCALE GENOMIC DNA]</scope>
    <source>
        <strain evidence="1">MRhiFer1</strain>
        <tissue evidence="1">Lung</tissue>
    </source>
</reference>